<evidence type="ECO:0000313" key="3">
    <source>
        <dbReference type="Proteomes" id="UP000661077"/>
    </source>
</evidence>
<dbReference type="PANTHER" id="PTHR48090:SF7">
    <property type="entry name" value="RFBJ PROTEIN"/>
    <property type="match status" value="1"/>
</dbReference>
<gene>
    <name evidence="2" type="ORF">JM946_29465</name>
</gene>
<dbReference type="Pfam" id="PF00535">
    <property type="entry name" value="Glycos_transf_2"/>
    <property type="match status" value="1"/>
</dbReference>
<organism evidence="2 3">
    <name type="scientific">Steroidobacter gossypii</name>
    <dbReference type="NCBI Taxonomy" id="2805490"/>
    <lineage>
        <taxon>Bacteria</taxon>
        <taxon>Pseudomonadati</taxon>
        <taxon>Pseudomonadota</taxon>
        <taxon>Gammaproteobacteria</taxon>
        <taxon>Steroidobacterales</taxon>
        <taxon>Steroidobacteraceae</taxon>
        <taxon>Steroidobacter</taxon>
    </lineage>
</organism>
<keyword evidence="3" id="KW-1185">Reference proteome</keyword>
<proteinExistence type="predicted"/>
<name>A0ABS1X6P7_9GAMM</name>
<dbReference type="SUPFAM" id="SSF53448">
    <property type="entry name" value="Nucleotide-diphospho-sugar transferases"/>
    <property type="match status" value="1"/>
</dbReference>
<dbReference type="PANTHER" id="PTHR48090">
    <property type="entry name" value="UNDECAPRENYL-PHOSPHATE 4-DEOXY-4-FORMAMIDO-L-ARABINOSE TRANSFERASE-RELATED"/>
    <property type="match status" value="1"/>
</dbReference>
<dbReference type="EMBL" id="JAEVLS010000011">
    <property type="protein sequence ID" value="MBM0108880.1"/>
    <property type="molecule type" value="Genomic_DNA"/>
</dbReference>
<dbReference type="Gene3D" id="3.90.550.10">
    <property type="entry name" value="Spore Coat Polysaccharide Biosynthesis Protein SpsA, Chain A"/>
    <property type="match status" value="1"/>
</dbReference>
<dbReference type="Proteomes" id="UP000661077">
    <property type="component" value="Unassembled WGS sequence"/>
</dbReference>
<dbReference type="InterPro" id="IPR001173">
    <property type="entry name" value="Glyco_trans_2-like"/>
</dbReference>
<dbReference type="RefSeq" id="WP_203171053.1">
    <property type="nucleotide sequence ID" value="NZ_JAEVLS010000011.1"/>
</dbReference>
<evidence type="ECO:0000313" key="2">
    <source>
        <dbReference type="EMBL" id="MBM0108880.1"/>
    </source>
</evidence>
<feature type="domain" description="Glycosyltransferase 2-like" evidence="1">
    <location>
        <begin position="4"/>
        <end position="119"/>
    </location>
</feature>
<dbReference type="InterPro" id="IPR029044">
    <property type="entry name" value="Nucleotide-diphossugar_trans"/>
</dbReference>
<comment type="caution">
    <text evidence="2">The sequence shown here is derived from an EMBL/GenBank/DDBJ whole genome shotgun (WGS) entry which is preliminary data.</text>
</comment>
<sequence>MKFSLVIPCYNEAANLPLLLARCRDLVSRPGIEVILVDNGSTDCTSAVLQSLLPTCLGCRSVRVDRNQGYGFGILSGLAAARGDVVGWTHADMQTDPLDVLHGLELFETHGDRIFVKGRRCGRPLTDAAFTVGMSVFETLLLARPLWDINAQPTMFSRAFYNSWQVAPKDYSLDLYAYYHALRQGLSIHRFPVRVRERVHGSSHWNVSWAAKRKLIRRTVDFSLGLRNEFDHDQKRR</sequence>
<evidence type="ECO:0000259" key="1">
    <source>
        <dbReference type="Pfam" id="PF00535"/>
    </source>
</evidence>
<dbReference type="CDD" id="cd04179">
    <property type="entry name" value="DPM_DPG-synthase_like"/>
    <property type="match status" value="1"/>
</dbReference>
<dbReference type="InterPro" id="IPR050256">
    <property type="entry name" value="Glycosyltransferase_2"/>
</dbReference>
<reference evidence="2 3" key="1">
    <citation type="journal article" date="2021" name="Int. J. Syst. Evol. Microbiol.">
        <title>Steroidobacter gossypii sp. nov., isolated from soil of cotton cropping field.</title>
        <authorList>
            <person name="Huang R."/>
            <person name="Yang S."/>
            <person name="Zhen C."/>
            <person name="Liu W."/>
        </authorList>
    </citation>
    <scope>NUCLEOTIDE SEQUENCE [LARGE SCALE GENOMIC DNA]</scope>
    <source>
        <strain evidence="2 3">S1-65</strain>
    </source>
</reference>
<accession>A0ABS1X6P7</accession>
<protein>
    <submittedName>
        <fullName evidence="2">Glycosyltransferase family 2 protein</fullName>
    </submittedName>
</protein>